<feature type="region of interest" description="Disordered" evidence="1">
    <location>
        <begin position="54"/>
        <end position="73"/>
    </location>
</feature>
<protein>
    <submittedName>
        <fullName evidence="2">Uncharacterized protein</fullName>
    </submittedName>
</protein>
<reference evidence="2" key="2">
    <citation type="journal article" date="2021" name="PeerJ">
        <title>Extensive microbial diversity within the chicken gut microbiome revealed by metagenomics and culture.</title>
        <authorList>
            <person name="Gilroy R."/>
            <person name="Ravi A."/>
            <person name="Getino M."/>
            <person name="Pursley I."/>
            <person name="Horton D.L."/>
            <person name="Alikhan N.F."/>
            <person name="Baker D."/>
            <person name="Gharbi K."/>
            <person name="Hall N."/>
            <person name="Watson M."/>
            <person name="Adriaenssens E.M."/>
            <person name="Foster-Nyarko E."/>
            <person name="Jarju S."/>
            <person name="Secka A."/>
            <person name="Antonio M."/>
            <person name="Oren A."/>
            <person name="Chaudhuri R.R."/>
            <person name="La Ragione R."/>
            <person name="Hildebrand F."/>
            <person name="Pallen M.J."/>
        </authorList>
    </citation>
    <scope>NUCLEOTIDE SEQUENCE</scope>
    <source>
        <strain evidence="2">ChiSxjej1B13-7958</strain>
    </source>
</reference>
<reference evidence="2" key="1">
    <citation type="submission" date="2020-10" db="EMBL/GenBank/DDBJ databases">
        <authorList>
            <person name="Gilroy R."/>
        </authorList>
    </citation>
    <scope>NUCLEOTIDE SEQUENCE</scope>
    <source>
        <strain evidence="2">ChiSxjej1B13-7958</strain>
    </source>
</reference>
<evidence type="ECO:0000313" key="3">
    <source>
        <dbReference type="Proteomes" id="UP000824242"/>
    </source>
</evidence>
<sequence length="73" mass="8514">MFHRKKKDYFGDKIETDCVYCRFGSDFDGAVVCKVGLNLEPDGSCRKFSYDPLKRKPFAPPPLREYDPDDFKL</sequence>
<comment type="caution">
    <text evidence="2">The sequence shown here is derived from an EMBL/GenBank/DDBJ whole genome shotgun (WGS) entry which is preliminary data.</text>
</comment>
<dbReference type="EMBL" id="DVGZ01000103">
    <property type="protein sequence ID" value="HIR47880.1"/>
    <property type="molecule type" value="Genomic_DNA"/>
</dbReference>
<proteinExistence type="predicted"/>
<organism evidence="2 3">
    <name type="scientific">Candidatus Caccousia avicola</name>
    <dbReference type="NCBI Taxonomy" id="2840721"/>
    <lineage>
        <taxon>Bacteria</taxon>
        <taxon>Bacillati</taxon>
        <taxon>Bacillota</taxon>
        <taxon>Clostridia</taxon>
        <taxon>Eubacteriales</taxon>
        <taxon>Oscillospiraceae</taxon>
        <taxon>Oscillospiraceae incertae sedis</taxon>
        <taxon>Candidatus Caccousia</taxon>
    </lineage>
</organism>
<evidence type="ECO:0000313" key="2">
    <source>
        <dbReference type="EMBL" id="HIR47880.1"/>
    </source>
</evidence>
<feature type="compositionally biased region" description="Basic and acidic residues" evidence="1">
    <location>
        <begin position="64"/>
        <end position="73"/>
    </location>
</feature>
<name>A0A9D1DF10_9FIRM</name>
<gene>
    <name evidence="2" type="ORF">IAB89_09550</name>
</gene>
<dbReference type="Proteomes" id="UP000824242">
    <property type="component" value="Unassembled WGS sequence"/>
</dbReference>
<evidence type="ECO:0000256" key="1">
    <source>
        <dbReference type="SAM" id="MobiDB-lite"/>
    </source>
</evidence>
<accession>A0A9D1DF10</accession>
<dbReference type="AlphaFoldDB" id="A0A9D1DF10"/>